<reference evidence="3 4" key="1">
    <citation type="journal article" date="2016" name="Genome Biol. Evol.">
        <title>Divergent and convergent evolution of fungal pathogenicity.</title>
        <authorList>
            <person name="Shang Y."/>
            <person name="Xiao G."/>
            <person name="Zheng P."/>
            <person name="Cen K."/>
            <person name="Zhan S."/>
            <person name="Wang C."/>
        </authorList>
    </citation>
    <scope>NUCLEOTIDE SEQUENCE [LARGE SCALE GENOMIC DNA]</scope>
    <source>
        <strain evidence="3 4">ARSEF 2679</strain>
    </source>
</reference>
<dbReference type="GO" id="GO:0005737">
    <property type="term" value="C:cytoplasm"/>
    <property type="evidence" value="ECO:0007669"/>
    <property type="project" value="TreeGrafter"/>
</dbReference>
<dbReference type="PANTHER" id="PTHR11215">
    <property type="entry name" value="METAL DEPENDENT HYDROLASE - RELATED"/>
    <property type="match status" value="1"/>
</dbReference>
<dbReference type="InterPro" id="IPR003226">
    <property type="entry name" value="MYG1_exonuclease"/>
</dbReference>
<comment type="similarity">
    <text evidence="1">Belongs to the MYG1 family.</text>
</comment>
<name>A0A167QK01_CORFA</name>
<dbReference type="PANTHER" id="PTHR11215:SF1">
    <property type="entry name" value="MYG1 EXONUCLEASE"/>
    <property type="match status" value="1"/>
</dbReference>
<dbReference type="AlphaFoldDB" id="A0A167QK01"/>
<evidence type="ECO:0000256" key="2">
    <source>
        <dbReference type="SAM" id="MobiDB-lite"/>
    </source>
</evidence>
<protein>
    <submittedName>
        <fullName evidence="3">MYG1 protein</fullName>
    </submittedName>
</protein>
<dbReference type="GO" id="GO:0005634">
    <property type="term" value="C:nucleus"/>
    <property type="evidence" value="ECO:0007669"/>
    <property type="project" value="TreeGrafter"/>
</dbReference>
<sequence>MPESKAEQIDRAQANLPLPEDPPRAPDTNSADASAVNVGSGRVSGTSDAASTTGLRGAATKRSEDADMASVGRQGVEAKLSLHLGLFSQLCTTTSLFHPSCPQSMHRLLFRRAFSTSIATTTTITTASRTMATAAAAVESASKRLKTGDEGSGLLIGTHSGHFHADEALAVHMLRQLPAYASASLVRTRDPATLAGCHTVVDVGGEYDAARHRYDHHQRGFTTTFPGRATKLSSAGLRRFSDGGFHLGALVGRLNSSWNDPVPADDTPEAAQRREDERFLAASRRIGEEFDREVDYYASAWLPARAVVQVAFAKRAEFDAQGRVLILEGQSVPWKDHLYTLEKEGGDGAGKVLYVLYQEKPEPGAKWRVQCVPESKDSFVSRKPLPEAWRGFRDAELDGIAGVEGCVFVHAAGFIGGNKTFEGAKAMVTKALAV</sequence>
<dbReference type="RefSeq" id="XP_018702200.1">
    <property type="nucleotide sequence ID" value="XM_018850555.1"/>
</dbReference>
<gene>
    <name evidence="3" type="ORF">ISF_06951</name>
</gene>
<dbReference type="STRING" id="1081104.A0A167QK01"/>
<organism evidence="3 4">
    <name type="scientific">Cordyceps fumosorosea (strain ARSEF 2679)</name>
    <name type="common">Isaria fumosorosea</name>
    <dbReference type="NCBI Taxonomy" id="1081104"/>
    <lineage>
        <taxon>Eukaryota</taxon>
        <taxon>Fungi</taxon>
        <taxon>Dikarya</taxon>
        <taxon>Ascomycota</taxon>
        <taxon>Pezizomycotina</taxon>
        <taxon>Sordariomycetes</taxon>
        <taxon>Hypocreomycetidae</taxon>
        <taxon>Hypocreales</taxon>
        <taxon>Cordycipitaceae</taxon>
        <taxon>Cordyceps</taxon>
    </lineage>
</organism>
<proteinExistence type="inferred from homology"/>
<accession>A0A167QK01</accession>
<dbReference type="Pfam" id="PF03690">
    <property type="entry name" value="MYG1_exonuc"/>
    <property type="match status" value="2"/>
</dbReference>
<dbReference type="OrthoDB" id="10265310at2759"/>
<evidence type="ECO:0000313" key="4">
    <source>
        <dbReference type="Proteomes" id="UP000076744"/>
    </source>
</evidence>
<feature type="compositionally biased region" description="Polar residues" evidence="2">
    <location>
        <begin position="43"/>
        <end position="54"/>
    </location>
</feature>
<feature type="compositionally biased region" description="Basic and acidic residues" evidence="2">
    <location>
        <begin position="1"/>
        <end position="10"/>
    </location>
</feature>
<comment type="caution">
    <text evidence="3">The sequence shown here is derived from an EMBL/GenBank/DDBJ whole genome shotgun (WGS) entry which is preliminary data.</text>
</comment>
<dbReference type="EMBL" id="AZHB01000019">
    <property type="protein sequence ID" value="OAA57710.1"/>
    <property type="molecule type" value="Genomic_DNA"/>
</dbReference>
<feature type="region of interest" description="Disordered" evidence="2">
    <location>
        <begin position="1"/>
        <end position="67"/>
    </location>
</feature>
<evidence type="ECO:0000256" key="1">
    <source>
        <dbReference type="ARBA" id="ARBA00010105"/>
    </source>
</evidence>
<evidence type="ECO:0000313" key="3">
    <source>
        <dbReference type="EMBL" id="OAA57710.1"/>
    </source>
</evidence>
<dbReference type="GeneID" id="30023243"/>
<keyword evidence="4" id="KW-1185">Reference proteome</keyword>
<dbReference type="Proteomes" id="UP000076744">
    <property type="component" value="Unassembled WGS sequence"/>
</dbReference>